<name>A0A0E9RG64_ANGAN</name>
<reference evidence="1" key="1">
    <citation type="submission" date="2014-11" db="EMBL/GenBank/DDBJ databases">
        <authorList>
            <person name="Amaro Gonzalez C."/>
        </authorList>
    </citation>
    <scope>NUCLEOTIDE SEQUENCE</scope>
</reference>
<reference evidence="1" key="2">
    <citation type="journal article" date="2015" name="Fish Shellfish Immunol.">
        <title>Early steps in the European eel (Anguilla anguilla)-Vibrio vulnificus interaction in the gills: Role of the RtxA13 toxin.</title>
        <authorList>
            <person name="Callol A."/>
            <person name="Pajuelo D."/>
            <person name="Ebbesson L."/>
            <person name="Teles M."/>
            <person name="MacKenzie S."/>
            <person name="Amaro C."/>
        </authorList>
    </citation>
    <scope>NUCLEOTIDE SEQUENCE</scope>
</reference>
<dbReference type="AlphaFoldDB" id="A0A0E9RG64"/>
<proteinExistence type="predicted"/>
<evidence type="ECO:0000313" key="1">
    <source>
        <dbReference type="EMBL" id="JAH27333.1"/>
    </source>
</evidence>
<protein>
    <submittedName>
        <fullName evidence="1">Uncharacterized protein</fullName>
    </submittedName>
</protein>
<sequence>MLCQAQEGMAVNSLYQGKGIS</sequence>
<accession>A0A0E9RG64</accession>
<dbReference type="EMBL" id="GBXM01081244">
    <property type="protein sequence ID" value="JAH27333.1"/>
    <property type="molecule type" value="Transcribed_RNA"/>
</dbReference>
<organism evidence="1">
    <name type="scientific">Anguilla anguilla</name>
    <name type="common">European freshwater eel</name>
    <name type="synonym">Muraena anguilla</name>
    <dbReference type="NCBI Taxonomy" id="7936"/>
    <lineage>
        <taxon>Eukaryota</taxon>
        <taxon>Metazoa</taxon>
        <taxon>Chordata</taxon>
        <taxon>Craniata</taxon>
        <taxon>Vertebrata</taxon>
        <taxon>Euteleostomi</taxon>
        <taxon>Actinopterygii</taxon>
        <taxon>Neopterygii</taxon>
        <taxon>Teleostei</taxon>
        <taxon>Anguilliformes</taxon>
        <taxon>Anguillidae</taxon>
        <taxon>Anguilla</taxon>
    </lineage>
</organism>